<sequence>MEQKITSPVQSVSAAETDKGFGLINTDWAKDSLWNHAVEVAEYLNEEVTENGTKSFTEIRLTRRYWFSKEFHTISEDTARKDLYPVIAQQAIASDAAYPCPTQTSTWVGVLPHEPFKVVRYIASWQGEGGISNKALLRLVGKSKLVCQNSFGANGEGEYDLQYDTFFEDQIPLSLRSLNFQENLEFVRPTLVSQLFRGADLPKYFQGDYKVEGRDTVETKLGRIACWKVSVERGMKKDYYWFEEALPHILVKAELASGISKLLQKKTYQRLVP</sequence>
<protein>
    <recommendedName>
        <fullName evidence="3">DUF3108 domain-containing protein</fullName>
    </recommendedName>
</protein>
<dbReference type="AlphaFoldDB" id="A0A395M2H7"/>
<gene>
    <name evidence="1" type="ORF">D0433_03085</name>
</gene>
<dbReference type="Proteomes" id="UP000266389">
    <property type="component" value="Unassembled WGS sequence"/>
</dbReference>
<organism evidence="1 2">
    <name type="scientific">Candidatus Thermochlorobacter aerophilus</name>
    <dbReference type="NCBI Taxonomy" id="1868324"/>
    <lineage>
        <taxon>Bacteria</taxon>
        <taxon>Pseudomonadati</taxon>
        <taxon>Chlorobiota</taxon>
        <taxon>Chlorobiia</taxon>
        <taxon>Chlorobiales</taxon>
        <taxon>Candidatus Thermochlorobacteriaceae</taxon>
        <taxon>Candidatus Thermochlorobacter</taxon>
    </lineage>
</organism>
<evidence type="ECO:0000313" key="1">
    <source>
        <dbReference type="EMBL" id="RFM24902.1"/>
    </source>
</evidence>
<proteinExistence type="predicted"/>
<dbReference type="EMBL" id="PHFL01000014">
    <property type="protein sequence ID" value="RFM24902.1"/>
    <property type="molecule type" value="Genomic_DNA"/>
</dbReference>
<accession>A0A395M2H7</accession>
<comment type="caution">
    <text evidence="1">The sequence shown here is derived from an EMBL/GenBank/DDBJ whole genome shotgun (WGS) entry which is preliminary data.</text>
</comment>
<evidence type="ECO:0000313" key="2">
    <source>
        <dbReference type="Proteomes" id="UP000266389"/>
    </source>
</evidence>
<reference evidence="1 2" key="1">
    <citation type="journal article" date="2011" name="ISME J.">
        <title>Community ecology of hot spring cyanobacterial mats: predominant populations and their functional potential.</title>
        <authorList>
            <person name="Klatt C.G."/>
            <person name="Wood J.M."/>
            <person name="Rusch D.B."/>
            <person name="Bateson M.M."/>
            <person name="Hamamura N."/>
            <person name="Heidelberg J.F."/>
            <person name="Grossman A.R."/>
            <person name="Bhaya D."/>
            <person name="Cohan F.M."/>
            <person name="Kuhl M."/>
            <person name="Bryant D.A."/>
            <person name="Ward D.M."/>
        </authorList>
    </citation>
    <scope>NUCLEOTIDE SEQUENCE [LARGE SCALE GENOMIC DNA]</scope>
    <source>
        <strain evidence="1">OS</strain>
    </source>
</reference>
<name>A0A395M2H7_9BACT</name>
<evidence type="ECO:0008006" key="3">
    <source>
        <dbReference type="Google" id="ProtNLM"/>
    </source>
</evidence>